<dbReference type="SUPFAM" id="SSF50978">
    <property type="entry name" value="WD40 repeat-like"/>
    <property type="match status" value="2"/>
</dbReference>
<dbReference type="PRINTS" id="PR00320">
    <property type="entry name" value="GPROTEINBRPT"/>
</dbReference>
<feature type="repeat" description="WD" evidence="3">
    <location>
        <begin position="999"/>
        <end position="1039"/>
    </location>
</feature>
<dbReference type="SUPFAM" id="SSF101908">
    <property type="entry name" value="Putative isomerase YbhE"/>
    <property type="match status" value="1"/>
</dbReference>
<feature type="repeat" description="WD" evidence="3">
    <location>
        <begin position="1048"/>
        <end position="1082"/>
    </location>
</feature>
<dbReference type="CDD" id="cd00200">
    <property type="entry name" value="WD40"/>
    <property type="match status" value="2"/>
</dbReference>
<dbReference type="Pfam" id="PF00400">
    <property type="entry name" value="WD40"/>
    <property type="match status" value="9"/>
</dbReference>
<reference evidence="6" key="1">
    <citation type="submission" date="2021-06" db="EMBL/GenBank/DDBJ databases">
        <title>Genome Sequence of Mortierella hyaline Strain SCG-10, a Cold-Adapted, Nitrate-Reducing Fungus Isolated from Soil in Minnesota, USA.</title>
        <authorList>
            <person name="Aldossari N."/>
        </authorList>
    </citation>
    <scope>NUCLEOTIDE SEQUENCE</scope>
    <source>
        <strain evidence="6">SCG-10</strain>
    </source>
</reference>
<dbReference type="Gene3D" id="2.160.20.80">
    <property type="entry name" value="E3 ubiquitin-protein ligase SopA"/>
    <property type="match status" value="1"/>
</dbReference>
<dbReference type="InterPro" id="IPR001680">
    <property type="entry name" value="WD40_rpt"/>
</dbReference>
<dbReference type="InterPro" id="IPR001646">
    <property type="entry name" value="5peptide_repeat"/>
</dbReference>
<dbReference type="EMBL" id="JAHRHY010000002">
    <property type="protein sequence ID" value="KAG9071589.1"/>
    <property type="molecule type" value="Genomic_DNA"/>
</dbReference>
<dbReference type="PANTHER" id="PTHR19879:SF9">
    <property type="entry name" value="TRANSCRIPTION INITIATION FACTOR TFIID SUBUNIT 5"/>
    <property type="match status" value="1"/>
</dbReference>
<dbReference type="OrthoDB" id="674604at2759"/>
<feature type="domain" description="NACHT" evidence="5">
    <location>
        <begin position="140"/>
        <end position="298"/>
    </location>
</feature>
<feature type="region of interest" description="Disordered" evidence="4">
    <location>
        <begin position="1"/>
        <end position="61"/>
    </location>
</feature>
<accession>A0A9P8BWI2</accession>
<dbReference type="PROSITE" id="PS50082">
    <property type="entry name" value="WD_REPEATS_2"/>
    <property type="match status" value="7"/>
</dbReference>
<feature type="repeat" description="WD" evidence="3">
    <location>
        <begin position="873"/>
        <end position="908"/>
    </location>
</feature>
<dbReference type="Pfam" id="PF00805">
    <property type="entry name" value="Pentapeptide"/>
    <property type="match status" value="1"/>
</dbReference>
<feature type="repeat" description="WD" evidence="3">
    <location>
        <begin position="747"/>
        <end position="788"/>
    </location>
</feature>
<feature type="repeat" description="WD" evidence="3">
    <location>
        <begin position="706"/>
        <end position="747"/>
    </location>
</feature>
<dbReference type="PANTHER" id="PTHR19879">
    <property type="entry name" value="TRANSCRIPTION INITIATION FACTOR TFIID"/>
    <property type="match status" value="1"/>
</dbReference>
<feature type="repeat" description="WD" evidence="3">
    <location>
        <begin position="831"/>
        <end position="872"/>
    </location>
</feature>
<dbReference type="InterPro" id="IPR027417">
    <property type="entry name" value="P-loop_NTPase"/>
</dbReference>
<dbReference type="InterPro" id="IPR025662">
    <property type="entry name" value="Sigma_54_int_dom_ATP-bd_1"/>
</dbReference>
<keyword evidence="1 3" id="KW-0853">WD repeat</keyword>
<organism evidence="6 7">
    <name type="scientific">Linnemannia hyalina</name>
    <dbReference type="NCBI Taxonomy" id="64524"/>
    <lineage>
        <taxon>Eukaryota</taxon>
        <taxon>Fungi</taxon>
        <taxon>Fungi incertae sedis</taxon>
        <taxon>Mucoromycota</taxon>
        <taxon>Mortierellomycotina</taxon>
        <taxon>Mortierellomycetes</taxon>
        <taxon>Mortierellales</taxon>
        <taxon>Mortierellaceae</taxon>
        <taxon>Linnemannia</taxon>
    </lineage>
</organism>
<dbReference type="Proteomes" id="UP000707451">
    <property type="component" value="Unassembled WGS sequence"/>
</dbReference>
<feature type="repeat" description="WD" evidence="3">
    <location>
        <begin position="664"/>
        <end position="699"/>
    </location>
</feature>
<evidence type="ECO:0000313" key="6">
    <source>
        <dbReference type="EMBL" id="KAG9071589.1"/>
    </source>
</evidence>
<evidence type="ECO:0000256" key="3">
    <source>
        <dbReference type="PROSITE-ProRule" id="PRU00221"/>
    </source>
</evidence>
<feature type="compositionally biased region" description="Low complexity" evidence="4">
    <location>
        <begin position="25"/>
        <end position="39"/>
    </location>
</feature>
<proteinExistence type="predicted"/>
<keyword evidence="7" id="KW-1185">Reference proteome</keyword>
<protein>
    <recommendedName>
        <fullName evidence="5">NACHT domain-containing protein</fullName>
    </recommendedName>
</protein>
<dbReference type="InterPro" id="IPR036322">
    <property type="entry name" value="WD40_repeat_dom_sf"/>
</dbReference>
<dbReference type="PROSITE" id="PS00675">
    <property type="entry name" value="SIGMA54_INTERACT_1"/>
    <property type="match status" value="1"/>
</dbReference>
<dbReference type="PROSITE" id="PS50294">
    <property type="entry name" value="WD_REPEATS_REGION"/>
    <property type="match status" value="5"/>
</dbReference>
<dbReference type="Gene3D" id="2.130.10.10">
    <property type="entry name" value="YVTN repeat-like/Quinoprotein amine dehydrogenase"/>
    <property type="match status" value="4"/>
</dbReference>
<dbReference type="InterPro" id="IPR020472">
    <property type="entry name" value="WD40_PAC1"/>
</dbReference>
<gene>
    <name evidence="6" type="ORF">KI688_005802</name>
</gene>
<dbReference type="InterPro" id="IPR015943">
    <property type="entry name" value="WD40/YVTN_repeat-like_dom_sf"/>
</dbReference>
<dbReference type="InterPro" id="IPR007111">
    <property type="entry name" value="NACHT_NTPase"/>
</dbReference>
<evidence type="ECO:0000256" key="2">
    <source>
        <dbReference type="ARBA" id="ARBA00022737"/>
    </source>
</evidence>
<comment type="caution">
    <text evidence="6">The sequence shown here is derived from an EMBL/GenBank/DDBJ whole genome shotgun (WGS) entry which is preliminary data.</text>
</comment>
<evidence type="ECO:0000256" key="1">
    <source>
        <dbReference type="ARBA" id="ARBA00022574"/>
    </source>
</evidence>
<sequence length="1314" mass="146406">MATLLRRQRDSSKYNKYPLAKFTVSSSSPRSNQQPQPGSIMSSPSTVQEVADSQELTSDGKRCLSQLDRPAKFRRVTAETDYVPASIEDALLRLKTNRLLEYNQLVYIFPMAKPNIQAPDNTLFSLMDKVEEFLAGDGQVMLIMGESGAGKSTFNRHLEHRLWQDYEPGGRIPLFINLPALDRPDKDMVVEQLKTADFSEGHIWDLKQSHQLLLICDGYDESQLTSNLHTTNLFNRPGQWDVKLIVTCRTQYLGPDYRDRFAPKATGQYHCTASNLFQEAVIAPFSKEQIELYVEKFVPLIPRTWVKKDYMDKLTTIPNLMELVRNPFLLTLALEALPSVVKNNTTLSNLRVTRVELYDTFVDHWLKVNKRRLQDQTLKDKHKAFEDLLADGFVQSGIVFQKDLAEAIFQEQEGRPIVEYSNRRDRSSWKARFFDSEPEKFLLRDSSLLSRTGNQYRFIHRSVLEYFFSCFIWDASRDDDEFAPHIYSEATGVSLPVTDHPLSKRSLVPEPSVIQFLVERIQMQPIFKKYLLALVELSKSNPHAIMAAANAMTILVRAGVRFHGADLRGIRIPGADLTGGQFDSAQFQDSDLTGITFTKAWIRQADFTRARMDETRFGELPSLHEAMAVLSCAFSPDGKSFATGLDNGNISIYDTTTWTRIRLLHGHKAAVQSLAYSTTGLQLLSGGSDGTVRLWDYKSDVTDRILKGHSWEVIAVAFSPSGMQFASASADMSVKLWDTRTGTVTFAINHSGSVTGIAYSPDGNNIASCCRHEKVRVFDTQTGLQVLSSGTSYERYYCLAYSPNGQSIVSGDFFGYLQLCDGTTMMPRIKWRGHSGTVTSVEFSPNGQWIVSGGDDSTVKVWGIDAATLVSVFTGHTSCITSVAFSPDGSLIASGGWDRTVRLLEVNSAGFGFDVDGAFDSKPSVAYSPDGQFLISGSRAGVVQQHDAESGEIGLVIRRQEFRANSIAYSSDGRQIAMGGSGGDITLWSAHTGALEIILRGHTEDVSAVAFSPCGQWIASSDKLTVRLWDARSGTSIQVISGDRVYAVRSLSFSYSGTKIAFGGNSGTVQVWDVTTRKCKMEMGGGSFGNSFVRYLPRSLQVVSCDGLKGAHLWDEEDRHARVILQHSRITIQDFAFSSCGQWIASVEGNRVHLWRSSQEERPQDWEYVLAVEGCLGKIEEVVWRPNKLEFATADVGGSTRVWKVVEKSGRVRVQLVWGNGGSALVASGSVLDDVVGLNTFNRNLLEQPVVDNEYLSLSDDESLQVEYDVENLQCLQSEYESDSSISSTSSRGHFPLQVPMEPDGHYYFWDIEL</sequence>
<dbReference type="SMART" id="SM00320">
    <property type="entry name" value="WD40"/>
    <property type="match status" value="14"/>
</dbReference>
<evidence type="ECO:0000259" key="5">
    <source>
        <dbReference type="Pfam" id="PF05729"/>
    </source>
</evidence>
<dbReference type="Gene3D" id="3.40.50.300">
    <property type="entry name" value="P-loop containing nucleotide triphosphate hydrolases"/>
    <property type="match status" value="1"/>
</dbReference>
<dbReference type="Pfam" id="PF05729">
    <property type="entry name" value="NACHT"/>
    <property type="match status" value="1"/>
</dbReference>
<evidence type="ECO:0000256" key="4">
    <source>
        <dbReference type="SAM" id="MobiDB-lite"/>
    </source>
</evidence>
<keyword evidence="2" id="KW-0677">Repeat</keyword>
<name>A0A9P8BWI2_9FUNG</name>
<evidence type="ECO:0000313" key="7">
    <source>
        <dbReference type="Proteomes" id="UP000707451"/>
    </source>
</evidence>
<dbReference type="SUPFAM" id="SSF141571">
    <property type="entry name" value="Pentapeptide repeat-like"/>
    <property type="match status" value="1"/>
</dbReference>